<name>A0A4S4FYU4_9ACTN</name>
<evidence type="ECO:0000259" key="2">
    <source>
        <dbReference type="Pfam" id="PF04892"/>
    </source>
</evidence>
<dbReference type="InterPro" id="IPR053150">
    <property type="entry name" value="Teicoplanin_resist-assoc"/>
</dbReference>
<sequence length="340" mass="37015">MGAIKHFLGNYSENFAAALILWPMASFVLTLPILAYLYHRDGRLRFGSFAGTYLTVLYVLGLGCFTLYPLPSGDVGPGITYGIPPQWSPLNFVNDIAKDGLRAVFQLAFNVVFFVPLGFIAGRLLRLRFASSVLIGLAVSAFIETAQLTGLFGVYPYAYRCCDVDDIAANTLGAALGWLCSWLLGRVVPPGKLAEAEPTDRPGFVRRCVALWLDLVIVWLAAVVPYGVVALGLEAVGASALQLPGLTAAQTVDAVMGACAVVAFVLVELIIPWTHDGSTPGGAFVRMTFETHPRTTGYRALFYLVRTATLVATLFVWPWLVLPLLLFYLVKREMPYDLIP</sequence>
<feature type="domain" description="VanZ-like" evidence="2">
    <location>
        <begin position="56"/>
        <end position="184"/>
    </location>
</feature>
<proteinExistence type="predicted"/>
<feature type="transmembrane region" description="Helical" evidence="1">
    <location>
        <begin position="209"/>
        <end position="228"/>
    </location>
</feature>
<keyword evidence="1" id="KW-0812">Transmembrane</keyword>
<keyword evidence="1" id="KW-0472">Membrane</keyword>
<dbReference type="InterPro" id="IPR006976">
    <property type="entry name" value="VanZ-like"/>
</dbReference>
<keyword evidence="1" id="KW-1133">Transmembrane helix</keyword>
<organism evidence="3 4">
    <name type="scientific">Adlercreutzia caecimuris</name>
    <dbReference type="NCBI Taxonomy" id="671266"/>
    <lineage>
        <taxon>Bacteria</taxon>
        <taxon>Bacillati</taxon>
        <taxon>Actinomycetota</taxon>
        <taxon>Coriobacteriia</taxon>
        <taxon>Eggerthellales</taxon>
        <taxon>Eggerthellaceae</taxon>
        <taxon>Adlercreutzia</taxon>
    </lineage>
</organism>
<reference evidence="3 4" key="1">
    <citation type="submission" date="2019-04" db="EMBL/GenBank/DDBJ databases">
        <title>Microbes associate with the intestines of laboratory mice.</title>
        <authorList>
            <person name="Navarre W."/>
            <person name="Wong E."/>
            <person name="Huang K.C."/>
            <person name="Tropini C."/>
            <person name="Ng K."/>
            <person name="Yu B."/>
        </authorList>
    </citation>
    <scope>NUCLEOTIDE SEQUENCE [LARGE SCALE GENOMIC DNA]</scope>
    <source>
        <strain evidence="3 4">NM80_B27</strain>
    </source>
</reference>
<dbReference type="PANTHER" id="PTHR36834">
    <property type="entry name" value="MEMBRANE PROTEIN-RELATED"/>
    <property type="match status" value="1"/>
</dbReference>
<comment type="caution">
    <text evidence="3">The sequence shown here is derived from an EMBL/GenBank/DDBJ whole genome shotgun (WGS) entry which is preliminary data.</text>
</comment>
<evidence type="ECO:0000313" key="4">
    <source>
        <dbReference type="Proteomes" id="UP000308978"/>
    </source>
</evidence>
<accession>A0A4S4FYU4</accession>
<feature type="transmembrane region" description="Helical" evidence="1">
    <location>
        <begin position="303"/>
        <end position="330"/>
    </location>
</feature>
<dbReference type="AlphaFoldDB" id="A0A4S4FYU4"/>
<dbReference type="Proteomes" id="UP000308978">
    <property type="component" value="Unassembled WGS sequence"/>
</dbReference>
<feature type="transmembrane region" description="Helical" evidence="1">
    <location>
        <begin position="248"/>
        <end position="271"/>
    </location>
</feature>
<feature type="transmembrane region" description="Helical" evidence="1">
    <location>
        <begin position="15"/>
        <end position="38"/>
    </location>
</feature>
<dbReference type="RefSeq" id="WP_136435769.1">
    <property type="nucleotide sequence ID" value="NZ_SSTJ01000018.1"/>
</dbReference>
<feature type="transmembrane region" description="Helical" evidence="1">
    <location>
        <begin position="103"/>
        <end position="121"/>
    </location>
</feature>
<dbReference type="PANTHER" id="PTHR36834:SF1">
    <property type="entry name" value="INTEGRAL MEMBRANE PROTEIN"/>
    <property type="match status" value="1"/>
</dbReference>
<feature type="transmembrane region" description="Helical" evidence="1">
    <location>
        <begin position="50"/>
        <end position="68"/>
    </location>
</feature>
<evidence type="ECO:0000313" key="3">
    <source>
        <dbReference type="EMBL" id="THG36023.1"/>
    </source>
</evidence>
<feature type="transmembrane region" description="Helical" evidence="1">
    <location>
        <begin position="167"/>
        <end position="188"/>
    </location>
</feature>
<dbReference type="EMBL" id="SSTJ01000018">
    <property type="protein sequence ID" value="THG36023.1"/>
    <property type="molecule type" value="Genomic_DNA"/>
</dbReference>
<feature type="transmembrane region" description="Helical" evidence="1">
    <location>
        <begin position="133"/>
        <end position="155"/>
    </location>
</feature>
<gene>
    <name evidence="3" type="ORF">E5986_10515</name>
</gene>
<dbReference type="Pfam" id="PF04892">
    <property type="entry name" value="VanZ"/>
    <property type="match status" value="1"/>
</dbReference>
<protein>
    <submittedName>
        <fullName evidence="3">VanZ family protein</fullName>
    </submittedName>
</protein>
<evidence type="ECO:0000256" key="1">
    <source>
        <dbReference type="SAM" id="Phobius"/>
    </source>
</evidence>